<reference evidence="1" key="2">
    <citation type="submission" date="2025-03" db="EMBL/GenBank/DDBJ databases">
        <authorList>
            <consortium name="ELIXIR-Norway"/>
            <consortium name="Elixir Norway"/>
        </authorList>
    </citation>
    <scope>NUCLEOTIDE SEQUENCE</scope>
</reference>
<dbReference type="Proteomes" id="UP001162501">
    <property type="component" value="Chromosome 11"/>
</dbReference>
<gene>
    <name evidence="1" type="ORF">MRATA1EN22A_LOCUS3462</name>
</gene>
<evidence type="ECO:0000313" key="2">
    <source>
        <dbReference type="Proteomes" id="UP001162501"/>
    </source>
</evidence>
<reference evidence="1" key="1">
    <citation type="submission" date="2023-05" db="EMBL/GenBank/DDBJ databases">
        <authorList>
            <consortium name="ELIXIR-Norway"/>
        </authorList>
    </citation>
    <scope>NUCLEOTIDE SEQUENCE</scope>
</reference>
<sequence>MRSRPGLCPLPSPLQPPAALHGPSGASHPPTGPWHASFPAGLDCCHSPGSHGNTLPLPPAPPSSQTGPGPNNAPQPASGLDTMPLFRFIASSRRPAGFPGLFGIYITLASSRDFFVVVQKNRRRGRENISGSSSLNILIYYEKLFSS</sequence>
<protein>
    <submittedName>
        <fullName evidence="1">Uncharacterized protein</fullName>
    </submittedName>
</protein>
<proteinExistence type="predicted"/>
<evidence type="ECO:0000313" key="1">
    <source>
        <dbReference type="EMBL" id="CAM9504991.1"/>
    </source>
</evidence>
<name>A0AC59Y9T1_RANTA</name>
<dbReference type="EMBL" id="OX596095">
    <property type="protein sequence ID" value="CAM9504991.1"/>
    <property type="molecule type" value="Genomic_DNA"/>
</dbReference>
<accession>A0AC59Y9T1</accession>
<organism evidence="1 2">
    <name type="scientific">Rangifer tarandus platyrhynchus</name>
    <name type="common">Svalbard reindeer</name>
    <dbReference type="NCBI Taxonomy" id="3082113"/>
    <lineage>
        <taxon>Eukaryota</taxon>
        <taxon>Metazoa</taxon>
        <taxon>Chordata</taxon>
        <taxon>Craniata</taxon>
        <taxon>Vertebrata</taxon>
        <taxon>Euteleostomi</taxon>
        <taxon>Mammalia</taxon>
        <taxon>Eutheria</taxon>
        <taxon>Laurasiatheria</taxon>
        <taxon>Artiodactyla</taxon>
        <taxon>Ruminantia</taxon>
        <taxon>Pecora</taxon>
        <taxon>Cervidae</taxon>
        <taxon>Odocoileinae</taxon>
        <taxon>Rangifer</taxon>
    </lineage>
</organism>